<comment type="caution">
    <text evidence="1">The sequence shown here is derived from an EMBL/GenBank/DDBJ whole genome shotgun (WGS) entry which is preliminary data.</text>
</comment>
<evidence type="ECO:0000313" key="1">
    <source>
        <dbReference type="EMBL" id="RJT87010.1"/>
    </source>
</evidence>
<dbReference type="InterPro" id="IPR019587">
    <property type="entry name" value="Polyketide_cyclase/dehydratase"/>
</dbReference>
<dbReference type="AlphaFoldDB" id="A0A3A5MA58"/>
<name>A0A3A5MA58_9MICO</name>
<gene>
    <name evidence="1" type="ORF">D6T64_16335</name>
</gene>
<sequence>MTGMKRFAADIQIDAEPDAVWAVITDASRYTEWDSGVTRVDGEIRDGEKIVVRAAVGGDRAFPVKVEQAPTHRSMTWTGGMPFGLFRGVRTFTLTGRNGGTHLDLHEEFTGPLLGLIGRSMPDLGPSFQQYVSGVKAEAERPK</sequence>
<accession>A0A3A5MA58</accession>
<dbReference type="EMBL" id="QZVS01000092">
    <property type="protein sequence ID" value="RJT87010.1"/>
    <property type="molecule type" value="Genomic_DNA"/>
</dbReference>
<dbReference type="Pfam" id="PF10604">
    <property type="entry name" value="Polyketide_cyc2"/>
    <property type="match status" value="1"/>
</dbReference>
<evidence type="ECO:0000313" key="2">
    <source>
        <dbReference type="Proteomes" id="UP000272015"/>
    </source>
</evidence>
<dbReference type="Gene3D" id="3.30.530.20">
    <property type="match status" value="1"/>
</dbReference>
<reference evidence="1 2" key="1">
    <citation type="submission" date="2018-09" db="EMBL/GenBank/DDBJ databases">
        <title>Novel species of Cryobacterium.</title>
        <authorList>
            <person name="Liu Q."/>
            <person name="Xin Y.-H."/>
        </authorList>
    </citation>
    <scope>NUCLEOTIDE SEQUENCE [LARGE SCALE GENOMIC DNA]</scope>
    <source>
        <strain evidence="1 2">Hh39</strain>
    </source>
</reference>
<organism evidence="1 2">
    <name type="scientific">Cryobacterium melibiosiphilum</name>
    <dbReference type="NCBI Taxonomy" id="995039"/>
    <lineage>
        <taxon>Bacteria</taxon>
        <taxon>Bacillati</taxon>
        <taxon>Actinomycetota</taxon>
        <taxon>Actinomycetes</taxon>
        <taxon>Micrococcales</taxon>
        <taxon>Microbacteriaceae</taxon>
        <taxon>Cryobacterium</taxon>
    </lineage>
</organism>
<dbReference type="SUPFAM" id="SSF55961">
    <property type="entry name" value="Bet v1-like"/>
    <property type="match status" value="1"/>
</dbReference>
<keyword evidence="2" id="KW-1185">Reference proteome</keyword>
<protein>
    <submittedName>
        <fullName evidence="1">SRPBCC domain-containing protein</fullName>
    </submittedName>
</protein>
<dbReference type="InterPro" id="IPR023393">
    <property type="entry name" value="START-like_dom_sf"/>
</dbReference>
<dbReference type="Proteomes" id="UP000272015">
    <property type="component" value="Unassembled WGS sequence"/>
</dbReference>
<dbReference type="CDD" id="cd07822">
    <property type="entry name" value="SRPBCC_4"/>
    <property type="match status" value="1"/>
</dbReference>
<proteinExistence type="predicted"/>